<dbReference type="InterPro" id="IPR012577">
    <property type="entry name" value="NIPSNAP"/>
</dbReference>
<protein>
    <submittedName>
        <fullName evidence="2">NIPSNAP family protein</fullName>
    </submittedName>
</protein>
<comment type="caution">
    <text evidence="2">The sequence shown here is derived from an EMBL/GenBank/DDBJ whole genome shotgun (WGS) entry which is preliminary data.</text>
</comment>
<dbReference type="Proteomes" id="UP001500363">
    <property type="component" value="Unassembled WGS sequence"/>
</dbReference>
<dbReference type="RefSeq" id="WP_344175860.1">
    <property type="nucleotide sequence ID" value="NZ_BAAANC010000002.1"/>
</dbReference>
<dbReference type="InterPro" id="IPR011008">
    <property type="entry name" value="Dimeric_a/b-barrel"/>
</dbReference>
<dbReference type="EMBL" id="BAAANC010000002">
    <property type="protein sequence ID" value="GAA1532726.1"/>
    <property type="molecule type" value="Genomic_DNA"/>
</dbReference>
<organism evidence="2 3">
    <name type="scientific">Kribbella lupini</name>
    <dbReference type="NCBI Taxonomy" id="291602"/>
    <lineage>
        <taxon>Bacteria</taxon>
        <taxon>Bacillati</taxon>
        <taxon>Actinomycetota</taxon>
        <taxon>Actinomycetes</taxon>
        <taxon>Propionibacteriales</taxon>
        <taxon>Kribbellaceae</taxon>
        <taxon>Kribbella</taxon>
    </lineage>
</organism>
<gene>
    <name evidence="2" type="ORF">GCM10009741_38850</name>
</gene>
<reference evidence="2 3" key="1">
    <citation type="journal article" date="2019" name="Int. J. Syst. Evol. Microbiol.">
        <title>The Global Catalogue of Microorganisms (GCM) 10K type strain sequencing project: providing services to taxonomists for standard genome sequencing and annotation.</title>
        <authorList>
            <consortium name="The Broad Institute Genomics Platform"/>
            <consortium name="The Broad Institute Genome Sequencing Center for Infectious Disease"/>
            <person name="Wu L."/>
            <person name="Ma J."/>
        </authorList>
    </citation>
    <scope>NUCLEOTIDE SEQUENCE [LARGE SCALE GENOMIC DNA]</scope>
    <source>
        <strain evidence="2 3">JCM 14303</strain>
    </source>
</reference>
<keyword evidence="3" id="KW-1185">Reference proteome</keyword>
<evidence type="ECO:0000313" key="3">
    <source>
        <dbReference type="Proteomes" id="UP001500363"/>
    </source>
</evidence>
<dbReference type="Pfam" id="PF07978">
    <property type="entry name" value="NIPSNAP"/>
    <property type="match status" value="1"/>
</dbReference>
<sequence>MECCAVLDLRQYTLFPGRRDELIELFDREFVEGQEAYGMHLAGQFRDLDDEDRFVWLRGFASLEARAEALNGFYYGPVWKAHAAAANATMQDSDNALLLRPVALGRDWPALDAARGTGESSAVVAGAVYHRRPDDDGFVEFFTSKVVPLLPPPAAVLETLPAENNFPALPLRDETVLVWLARFDDDAAYEMFRRQLAGSAGWQRLSAELDRRCVAPAQELRLRPTSRSQLS</sequence>
<proteinExistence type="predicted"/>
<evidence type="ECO:0000259" key="1">
    <source>
        <dbReference type="Pfam" id="PF07978"/>
    </source>
</evidence>
<dbReference type="SUPFAM" id="SSF54909">
    <property type="entry name" value="Dimeric alpha+beta barrel"/>
    <property type="match status" value="1"/>
</dbReference>
<feature type="domain" description="NIPSNAP" evidence="1">
    <location>
        <begin position="8"/>
        <end position="99"/>
    </location>
</feature>
<name>A0ABN2B303_9ACTN</name>
<dbReference type="Gene3D" id="3.30.70.100">
    <property type="match status" value="1"/>
</dbReference>
<evidence type="ECO:0000313" key="2">
    <source>
        <dbReference type="EMBL" id="GAA1532726.1"/>
    </source>
</evidence>
<accession>A0ABN2B303</accession>